<name>A0A226QT52_9BACL</name>
<protein>
    <recommendedName>
        <fullName evidence="4">Phage portal protein</fullName>
    </recommendedName>
</protein>
<comment type="caution">
    <text evidence="2">The sequence shown here is derived from an EMBL/GenBank/DDBJ whole genome shotgun (WGS) entry which is preliminary data.</text>
</comment>
<proteinExistence type="predicted"/>
<reference evidence="2 3" key="1">
    <citation type="submission" date="2017-04" db="EMBL/GenBank/DDBJ databases">
        <title>The genome sequence of Parageobacillus galactosidasius DSM 18751.</title>
        <authorList>
            <person name="Ramaloko W.T."/>
            <person name="Koen N."/>
            <person name="Polliack S."/>
            <person name="Aliyu H."/>
            <person name="Lebre P."/>
            <person name="Mohr T."/>
            <person name="Oswald F."/>
            <person name="Zwick M."/>
            <person name="Neumann A."/>
            <person name="Syldatk C."/>
            <person name="Cowan D."/>
            <person name="De Maayer P."/>
        </authorList>
    </citation>
    <scope>NUCLEOTIDE SEQUENCE [LARGE SCALE GENOMIC DNA]</scope>
    <source>
        <strain evidence="2 3">DSM 18751</strain>
    </source>
</reference>
<dbReference type="Proteomes" id="UP000198394">
    <property type="component" value="Unassembled WGS sequence"/>
</dbReference>
<evidence type="ECO:0000313" key="2">
    <source>
        <dbReference type="EMBL" id="OXB94770.1"/>
    </source>
</evidence>
<dbReference type="EMBL" id="NDYL01000001">
    <property type="protein sequence ID" value="OXB94770.1"/>
    <property type="molecule type" value="Genomic_DNA"/>
</dbReference>
<evidence type="ECO:0000256" key="1">
    <source>
        <dbReference type="SAM" id="MobiDB-lite"/>
    </source>
</evidence>
<keyword evidence="3" id="KW-1185">Reference proteome</keyword>
<evidence type="ECO:0008006" key="4">
    <source>
        <dbReference type="Google" id="ProtNLM"/>
    </source>
</evidence>
<dbReference type="RefSeq" id="WP_089097224.1">
    <property type="nucleotide sequence ID" value="NZ_NDYL01000001.1"/>
</dbReference>
<feature type="region of interest" description="Disordered" evidence="1">
    <location>
        <begin position="445"/>
        <end position="467"/>
    </location>
</feature>
<evidence type="ECO:0000313" key="3">
    <source>
        <dbReference type="Proteomes" id="UP000198394"/>
    </source>
</evidence>
<organism evidence="2 3">
    <name type="scientific">Parageobacillus galactosidasius</name>
    <dbReference type="NCBI Taxonomy" id="883812"/>
    <lineage>
        <taxon>Bacteria</taxon>
        <taxon>Bacillati</taxon>
        <taxon>Bacillota</taxon>
        <taxon>Bacilli</taxon>
        <taxon>Bacillales</taxon>
        <taxon>Anoxybacillaceae</taxon>
        <taxon>Parageobacillus</taxon>
    </lineage>
</organism>
<dbReference type="AlphaFoldDB" id="A0A226QT52"/>
<gene>
    <name evidence="2" type="ORF">B9L23_07865</name>
</gene>
<accession>A0A226QT52</accession>
<sequence>MAKWLFQVMKNLRVKNAPSGGRSGGKVGSFSRDPKAIQVKRVGYQLTNASGGGGRDNFETPEADFNIIDQAIKRDSYLMQSVMKYEELIFKSGWTLQGKNDQSLQYVKLRLDMMAIATGIPTEELFQGIARDIVRYSNCFIVKARAKNGQGLPPGISVMAVPPAKDPVAGYFRLPPQTMQIARDQNGNIVKYRQEVQGASKPIEFRPEDIIHIKVNVPPGKAFGDPWLAPVLEDVRLLRKVEENAALLLYRHIFPLLKYKVGLAEPGWEATDEELEELRAIIEDMPTDGAIVLPERHDVEAVDINPIDGKPYLEYFENRVFSGLGLSQVDFGRGDTANRSTADAMTGIKADRVKGLQQTIMMQIDKYIIDELLVEGGFDPIVNPEFDVNFVFNEIELERKIAKETHEVFKFNNNIQTWEETRINMGMDPVADESRLHFNMIGAATSKEADNKNQPENQNGKRIGPKRATERVREIHQKYFYDKATPTQVIKENKSSDDKKLQENVMDHVSDEEYQHLIQKLEEMYFDIEQDTIDYFKQQQSKMTYPLKDTKGLFGSLHFGTKQMESAIRKYAEVVFKQGVANAKDDLDRKNEPSFKHSLALQTIHMYTQESLSNLKKQIISLLEERLEGAENLSEATLIIKGVFESMRFKIRTIAKVLVARSYNYGYALSIMNYGVNKAKVVYTGEECSSCKEKAKGLMELKQLSDLDEVSVFYKIPPWHPNCECELKAVLEGGEM</sequence>